<dbReference type="Proteomes" id="UP000593578">
    <property type="component" value="Unassembled WGS sequence"/>
</dbReference>
<evidence type="ECO:0000313" key="2">
    <source>
        <dbReference type="Proteomes" id="UP000593578"/>
    </source>
</evidence>
<dbReference type="EMBL" id="JABEZZ010000011">
    <property type="protein sequence ID" value="MBA0599904.1"/>
    <property type="molecule type" value="Genomic_DNA"/>
</dbReference>
<organism evidence="1 2">
    <name type="scientific">Gossypium raimondii</name>
    <name type="common">Peruvian cotton</name>
    <name type="synonym">Gossypium klotzschianum subsp. raimondii</name>
    <dbReference type="NCBI Taxonomy" id="29730"/>
    <lineage>
        <taxon>Eukaryota</taxon>
        <taxon>Viridiplantae</taxon>
        <taxon>Streptophyta</taxon>
        <taxon>Embryophyta</taxon>
        <taxon>Tracheophyta</taxon>
        <taxon>Spermatophyta</taxon>
        <taxon>Magnoliopsida</taxon>
        <taxon>eudicotyledons</taxon>
        <taxon>Gunneridae</taxon>
        <taxon>Pentapetalae</taxon>
        <taxon>rosids</taxon>
        <taxon>malvids</taxon>
        <taxon>Malvales</taxon>
        <taxon>Malvaceae</taxon>
        <taxon>Malvoideae</taxon>
        <taxon>Gossypium</taxon>
    </lineage>
</organism>
<protein>
    <submittedName>
        <fullName evidence="1">Uncharacterized protein</fullName>
    </submittedName>
</protein>
<gene>
    <name evidence="1" type="ORF">Gorai_006104</name>
</gene>
<dbReference type="AlphaFoldDB" id="A0A7J8QEB0"/>
<evidence type="ECO:0000313" key="1">
    <source>
        <dbReference type="EMBL" id="MBA0599904.1"/>
    </source>
</evidence>
<name>A0A7J8QEB0_GOSRA</name>
<sequence length="74" mass="8703">LRHSKSSCRKLVELTEEELDTTIEVRHLGLREYEIMEIDEWKKQPRIMLNQTLSVVINCPLDLLIDLINGARQD</sequence>
<reference evidence="1 2" key="1">
    <citation type="journal article" date="2019" name="Genome Biol. Evol.">
        <title>Insights into the evolution of the New World diploid cottons (Gossypium, subgenus Houzingenia) based on genome sequencing.</title>
        <authorList>
            <person name="Grover C.E."/>
            <person name="Arick M.A. 2nd"/>
            <person name="Thrash A."/>
            <person name="Conover J.L."/>
            <person name="Sanders W.S."/>
            <person name="Peterson D.G."/>
            <person name="Frelichowski J.E."/>
            <person name="Scheffler J.A."/>
            <person name="Scheffler B.E."/>
            <person name="Wendel J.F."/>
        </authorList>
    </citation>
    <scope>NUCLEOTIDE SEQUENCE [LARGE SCALE GENOMIC DNA]</scope>
    <source>
        <strain evidence="1">8</strain>
        <tissue evidence="1">Leaf</tissue>
    </source>
</reference>
<feature type="non-terminal residue" evidence="1">
    <location>
        <position position="1"/>
    </location>
</feature>
<comment type="caution">
    <text evidence="1">The sequence shown here is derived from an EMBL/GenBank/DDBJ whole genome shotgun (WGS) entry which is preliminary data.</text>
</comment>
<proteinExistence type="predicted"/>
<accession>A0A7J8QEB0</accession>